<evidence type="ECO:0000313" key="2">
    <source>
        <dbReference type="EMBL" id="CAH2285296.1"/>
    </source>
</evidence>
<gene>
    <name evidence="2" type="ORF">PECUL_23A015729</name>
</gene>
<proteinExistence type="predicted"/>
<reference evidence="2" key="1">
    <citation type="submission" date="2022-03" db="EMBL/GenBank/DDBJ databases">
        <authorList>
            <person name="Alioto T."/>
            <person name="Alioto T."/>
            <person name="Gomez Garrido J."/>
        </authorList>
    </citation>
    <scope>NUCLEOTIDE SEQUENCE</scope>
</reference>
<sequence length="52" mass="5841">MAWRTSTTDPADKTYASGAYPNQSYHRTEALHDKGRITRTNTDSPTSKKPTQ</sequence>
<keyword evidence="3" id="KW-1185">Reference proteome</keyword>
<feature type="compositionally biased region" description="Polar residues" evidence="1">
    <location>
        <begin position="38"/>
        <end position="52"/>
    </location>
</feature>
<dbReference type="Proteomes" id="UP001295444">
    <property type="component" value="Chromosome 04"/>
</dbReference>
<dbReference type="AlphaFoldDB" id="A0AAD1S5C9"/>
<feature type="region of interest" description="Disordered" evidence="1">
    <location>
        <begin position="1"/>
        <end position="52"/>
    </location>
</feature>
<organism evidence="2 3">
    <name type="scientific">Pelobates cultripes</name>
    <name type="common">Western spadefoot toad</name>
    <dbReference type="NCBI Taxonomy" id="61616"/>
    <lineage>
        <taxon>Eukaryota</taxon>
        <taxon>Metazoa</taxon>
        <taxon>Chordata</taxon>
        <taxon>Craniata</taxon>
        <taxon>Vertebrata</taxon>
        <taxon>Euteleostomi</taxon>
        <taxon>Amphibia</taxon>
        <taxon>Batrachia</taxon>
        <taxon>Anura</taxon>
        <taxon>Pelobatoidea</taxon>
        <taxon>Pelobatidae</taxon>
        <taxon>Pelobates</taxon>
    </lineage>
</organism>
<accession>A0AAD1S5C9</accession>
<protein>
    <submittedName>
        <fullName evidence="2">Uncharacterized protein</fullName>
    </submittedName>
</protein>
<evidence type="ECO:0000313" key="3">
    <source>
        <dbReference type="Proteomes" id="UP001295444"/>
    </source>
</evidence>
<name>A0AAD1S5C9_PELCU</name>
<feature type="compositionally biased region" description="Basic and acidic residues" evidence="1">
    <location>
        <begin position="26"/>
        <end position="36"/>
    </location>
</feature>
<feature type="non-terminal residue" evidence="2">
    <location>
        <position position="52"/>
    </location>
</feature>
<dbReference type="EMBL" id="OW240915">
    <property type="protein sequence ID" value="CAH2285296.1"/>
    <property type="molecule type" value="Genomic_DNA"/>
</dbReference>
<evidence type="ECO:0000256" key="1">
    <source>
        <dbReference type="SAM" id="MobiDB-lite"/>
    </source>
</evidence>